<evidence type="ECO:0000256" key="1">
    <source>
        <dbReference type="SAM" id="MobiDB-lite"/>
    </source>
</evidence>
<dbReference type="SUPFAM" id="SSF56266">
    <property type="entry name" value="DmpA/ArgJ-like"/>
    <property type="match status" value="1"/>
</dbReference>
<accession>A0AA35VIV7</accession>
<dbReference type="AlphaFoldDB" id="A0AA35VIV7"/>
<dbReference type="PANTHER" id="PTHR45005">
    <property type="match status" value="1"/>
</dbReference>
<gene>
    <name evidence="2" type="ORF">LSALG_LOCUS1510</name>
</gene>
<dbReference type="InterPro" id="IPR053277">
    <property type="entry name" value="Endomembrane_traffic_mod"/>
</dbReference>
<evidence type="ECO:0000313" key="3">
    <source>
        <dbReference type="Proteomes" id="UP001177003"/>
    </source>
</evidence>
<sequence length="233" mass="25850">MGSYSDNGDEFFDAHEAFASMLNSGSDCSLEDCSTSRFDYDYWVGNLEKGYQIHYITGCEHITGREHITEALVVRVVSSVDKKLEVLDKSLNNWGLALQELSAIVPAREKHTIVRSGISKKTHQRTGVPVVGNKIPFNELYSQSAIYIARDGEWETCVIEVIIYGRDPNWGQAACAAGSAASNYLKEAGDAHSTVKIQISIVEKIGWKGTKEEYEDEGDYEQKLHSTTNKNSG</sequence>
<reference evidence="2" key="1">
    <citation type="submission" date="2023-04" db="EMBL/GenBank/DDBJ databases">
        <authorList>
            <person name="Vijverberg K."/>
            <person name="Xiong W."/>
            <person name="Schranz E."/>
        </authorList>
    </citation>
    <scope>NUCLEOTIDE SEQUENCE</scope>
</reference>
<dbReference type="PANTHER" id="PTHR45005:SF2">
    <property type="entry name" value="PROTEIN HLB1"/>
    <property type="match status" value="1"/>
</dbReference>
<evidence type="ECO:0000313" key="2">
    <source>
        <dbReference type="EMBL" id="CAI9260683.1"/>
    </source>
</evidence>
<dbReference type="EMBL" id="OX465086">
    <property type="protein sequence ID" value="CAI9260683.1"/>
    <property type="molecule type" value="Genomic_DNA"/>
</dbReference>
<organism evidence="2 3">
    <name type="scientific">Lactuca saligna</name>
    <name type="common">Willowleaf lettuce</name>
    <dbReference type="NCBI Taxonomy" id="75948"/>
    <lineage>
        <taxon>Eukaryota</taxon>
        <taxon>Viridiplantae</taxon>
        <taxon>Streptophyta</taxon>
        <taxon>Embryophyta</taxon>
        <taxon>Tracheophyta</taxon>
        <taxon>Spermatophyta</taxon>
        <taxon>Magnoliopsida</taxon>
        <taxon>eudicotyledons</taxon>
        <taxon>Gunneridae</taxon>
        <taxon>Pentapetalae</taxon>
        <taxon>asterids</taxon>
        <taxon>campanulids</taxon>
        <taxon>Asterales</taxon>
        <taxon>Asteraceae</taxon>
        <taxon>Cichorioideae</taxon>
        <taxon>Cichorieae</taxon>
        <taxon>Lactucinae</taxon>
        <taxon>Lactuca</taxon>
    </lineage>
</organism>
<name>A0AA35VIV7_LACSI</name>
<proteinExistence type="predicted"/>
<dbReference type="Proteomes" id="UP001177003">
    <property type="component" value="Chromosome 0"/>
</dbReference>
<protein>
    <submittedName>
        <fullName evidence="2">Uncharacterized protein</fullName>
    </submittedName>
</protein>
<dbReference type="InterPro" id="IPR016117">
    <property type="entry name" value="ArgJ-like_dom_sf"/>
</dbReference>
<keyword evidence="3" id="KW-1185">Reference proteome</keyword>
<feature type="region of interest" description="Disordered" evidence="1">
    <location>
        <begin position="212"/>
        <end position="233"/>
    </location>
</feature>